<dbReference type="PANTHER" id="PTHR21660:SF1">
    <property type="entry name" value="ACYL-COENZYME A THIOESTERASE 13"/>
    <property type="match status" value="1"/>
</dbReference>
<feature type="domain" description="Thioesterase" evidence="3">
    <location>
        <begin position="183"/>
        <end position="257"/>
    </location>
</feature>
<dbReference type="Gene3D" id="3.10.129.10">
    <property type="entry name" value="Hotdog Thioesterase"/>
    <property type="match status" value="1"/>
</dbReference>
<evidence type="ECO:0000313" key="4">
    <source>
        <dbReference type="EMBL" id="KWX21195.1"/>
    </source>
</evidence>
<sequence>MHYPLSTPLGRMGVETQIEGPDRCVASIPASGLLNPFTGAPTLAPVAMLIDHVGGLVNHHRRGPDEWTVSSELAVEFAPNAVELVGAAPKLPVVAAGRPFGPTGAAPLALCELTHAGQLLATATVRSFHITAPGHLVEWPTDSADAALPTTLTERMAVEVAESGGTTKVLRQLSDPVINNSLGIVHGGMSAAALELVASAAVNEGQEASPMRTGSLRINFLRQFRGGDESRYEGKAVRVGRSTAVADASAVGDDGKVALLARLTAYR</sequence>
<evidence type="ECO:0000313" key="5">
    <source>
        <dbReference type="Proteomes" id="UP000070612"/>
    </source>
</evidence>
<comment type="caution">
    <text evidence="4">The sequence shown here is derived from an EMBL/GenBank/DDBJ whole genome shotgun (WGS) entry which is preliminary data.</text>
</comment>
<dbReference type="AlphaFoldDB" id="A0A132PFU0"/>
<evidence type="ECO:0000256" key="2">
    <source>
        <dbReference type="ARBA" id="ARBA00022801"/>
    </source>
</evidence>
<organism evidence="4 5">
    <name type="scientific">Mycolicibacterium wolinskyi</name>
    <dbReference type="NCBI Taxonomy" id="59750"/>
    <lineage>
        <taxon>Bacteria</taxon>
        <taxon>Bacillati</taxon>
        <taxon>Actinomycetota</taxon>
        <taxon>Actinomycetes</taxon>
        <taxon>Mycobacteriales</taxon>
        <taxon>Mycobacteriaceae</taxon>
        <taxon>Mycolicibacterium</taxon>
    </lineage>
</organism>
<evidence type="ECO:0000259" key="3">
    <source>
        <dbReference type="Pfam" id="PF03061"/>
    </source>
</evidence>
<dbReference type="Proteomes" id="UP000070612">
    <property type="component" value="Unassembled WGS sequence"/>
</dbReference>
<keyword evidence="2" id="KW-0378">Hydrolase</keyword>
<dbReference type="EMBL" id="LGTW01000021">
    <property type="protein sequence ID" value="KWX21195.1"/>
    <property type="molecule type" value="Genomic_DNA"/>
</dbReference>
<dbReference type="Pfam" id="PF03061">
    <property type="entry name" value="4HBT"/>
    <property type="match status" value="1"/>
</dbReference>
<dbReference type="SUPFAM" id="SSF54637">
    <property type="entry name" value="Thioesterase/thiol ester dehydrase-isomerase"/>
    <property type="match status" value="2"/>
</dbReference>
<dbReference type="InterPro" id="IPR029069">
    <property type="entry name" value="HotDog_dom_sf"/>
</dbReference>
<name>A0A132PFU0_9MYCO</name>
<keyword evidence="5" id="KW-1185">Reference proteome</keyword>
<comment type="similarity">
    <text evidence="1">Belongs to the thioesterase PaaI family.</text>
</comment>
<evidence type="ECO:0000256" key="1">
    <source>
        <dbReference type="ARBA" id="ARBA00008324"/>
    </source>
</evidence>
<dbReference type="InterPro" id="IPR003736">
    <property type="entry name" value="PAAI_dom"/>
</dbReference>
<gene>
    <name evidence="4" type="ORF">AFM11_26435</name>
</gene>
<reference evidence="4 5" key="1">
    <citation type="submission" date="2015-07" db="EMBL/GenBank/DDBJ databases">
        <title>A draft genome sequence of Mycobacterium wolinskyi.</title>
        <authorList>
            <person name="de Man T.J."/>
            <person name="Perry K.A."/>
            <person name="Coulliette A.D."/>
            <person name="Jensen B."/>
            <person name="Toney N.C."/>
            <person name="Limbago B.M."/>
            <person name="Noble-Wang J."/>
        </authorList>
    </citation>
    <scope>NUCLEOTIDE SEQUENCE [LARGE SCALE GENOMIC DNA]</scope>
    <source>
        <strain evidence="4 5">CDC_01</strain>
    </source>
</reference>
<dbReference type="PATRIC" id="fig|59750.3.peg.3156"/>
<dbReference type="RefSeq" id="WP_067854919.1">
    <property type="nucleotide sequence ID" value="NZ_LGTW01000021.1"/>
</dbReference>
<dbReference type="InterPro" id="IPR039298">
    <property type="entry name" value="ACOT13"/>
</dbReference>
<protein>
    <submittedName>
        <fullName evidence="4">Phenylacetic acid degradation protein</fullName>
    </submittedName>
</protein>
<dbReference type="CDD" id="cd03443">
    <property type="entry name" value="PaaI_thioesterase"/>
    <property type="match status" value="1"/>
</dbReference>
<accession>A0A132PFU0</accession>
<dbReference type="NCBIfam" id="TIGR00369">
    <property type="entry name" value="unchar_dom_1"/>
    <property type="match status" value="1"/>
</dbReference>
<proteinExistence type="inferred from homology"/>
<dbReference type="PANTHER" id="PTHR21660">
    <property type="entry name" value="THIOESTERASE SUPERFAMILY MEMBER-RELATED"/>
    <property type="match status" value="1"/>
</dbReference>
<dbReference type="STRING" id="59750.AWC31_22880"/>
<dbReference type="InterPro" id="IPR006683">
    <property type="entry name" value="Thioestr_dom"/>
</dbReference>
<dbReference type="GO" id="GO:0047617">
    <property type="term" value="F:fatty acyl-CoA hydrolase activity"/>
    <property type="evidence" value="ECO:0007669"/>
    <property type="project" value="InterPro"/>
</dbReference>